<protein>
    <recommendedName>
        <fullName evidence="1">DUF1990 domain-containing protein</fullName>
    </recommendedName>
</protein>
<organism evidence="2 3">
    <name type="scientific">Leifsonia poae</name>
    <dbReference type="NCBI Taxonomy" id="110933"/>
    <lineage>
        <taxon>Bacteria</taxon>
        <taxon>Bacillati</taxon>
        <taxon>Actinomycetota</taxon>
        <taxon>Actinomycetes</taxon>
        <taxon>Micrococcales</taxon>
        <taxon>Microbacteriaceae</taxon>
        <taxon>Leifsonia</taxon>
    </lineage>
</organism>
<comment type="caution">
    <text evidence="2">The sequence shown here is derived from an EMBL/GenBank/DDBJ whole genome shotgun (WGS) entry which is preliminary data.</text>
</comment>
<proteinExistence type="predicted"/>
<reference evidence="2" key="2">
    <citation type="submission" date="2023-01" db="EMBL/GenBank/DDBJ databases">
        <authorList>
            <person name="Sun Q."/>
            <person name="Evtushenko L."/>
        </authorList>
    </citation>
    <scope>NUCLEOTIDE SEQUENCE</scope>
    <source>
        <strain evidence="2">VKM Ac-1401</strain>
    </source>
</reference>
<dbReference type="InterPro" id="IPR014457">
    <property type="entry name" value="UCP010260"/>
</dbReference>
<feature type="domain" description="DUF1990" evidence="1">
    <location>
        <begin position="99"/>
        <end position="208"/>
    </location>
</feature>
<feature type="domain" description="DUF1990" evidence="1">
    <location>
        <begin position="13"/>
        <end position="73"/>
    </location>
</feature>
<accession>A0A9W6HDB8</accession>
<dbReference type="EMBL" id="BSEN01000015">
    <property type="protein sequence ID" value="GLJ77964.1"/>
    <property type="molecule type" value="Genomic_DNA"/>
</dbReference>
<dbReference type="InterPro" id="IPR018960">
    <property type="entry name" value="DUF1990"/>
</dbReference>
<evidence type="ECO:0000259" key="1">
    <source>
        <dbReference type="Pfam" id="PF09348"/>
    </source>
</evidence>
<dbReference type="RefSeq" id="WP_271178564.1">
    <property type="nucleotide sequence ID" value="NZ_BAAAJO010000003.1"/>
</dbReference>
<dbReference type="PIRSF" id="PIRSF010260">
    <property type="entry name" value="UCP010260"/>
    <property type="match status" value="1"/>
</dbReference>
<gene>
    <name evidence="2" type="ORF">GCM10017584_35380</name>
</gene>
<name>A0A9W6HDB8_9MICO</name>
<sequence length="215" mass="23672">MRRSTFTDQPVTYGAVGGTQAPDLLYYPPKGYRPLERQARLGSGEERFAAAVTSLMTWGVQRGSGIKVTDAHEGTGVQYEGVIFNPDGSPAKLQEHRQAEAVFADDGSPYIANGMTAVLKIPFGPIHVSAPMRVVYVIDEPNRAGFAYGTLHGHPESGEEAFIVEQRDDGSVWFVLRAFSRPANGFYRAFGPILRLVQRHYTAKYLRALLPVRSV</sequence>
<keyword evidence="3" id="KW-1185">Reference proteome</keyword>
<dbReference type="PANTHER" id="PTHR34202:SF1">
    <property type="entry name" value="UPF0548 PROTEIN"/>
    <property type="match status" value="1"/>
</dbReference>
<dbReference type="PANTHER" id="PTHR34202">
    <property type="entry name" value="UPF0548 PROTEIN"/>
    <property type="match status" value="1"/>
</dbReference>
<evidence type="ECO:0000313" key="3">
    <source>
        <dbReference type="Proteomes" id="UP001142372"/>
    </source>
</evidence>
<dbReference type="Pfam" id="PF09348">
    <property type="entry name" value="DUF1990"/>
    <property type="match status" value="2"/>
</dbReference>
<dbReference type="Proteomes" id="UP001142372">
    <property type="component" value="Unassembled WGS sequence"/>
</dbReference>
<reference evidence="2" key="1">
    <citation type="journal article" date="2014" name="Int. J. Syst. Evol. Microbiol.">
        <title>Complete genome sequence of Corynebacterium casei LMG S-19264T (=DSM 44701T), isolated from a smear-ripened cheese.</title>
        <authorList>
            <consortium name="US DOE Joint Genome Institute (JGI-PGF)"/>
            <person name="Walter F."/>
            <person name="Albersmeier A."/>
            <person name="Kalinowski J."/>
            <person name="Ruckert C."/>
        </authorList>
    </citation>
    <scope>NUCLEOTIDE SEQUENCE</scope>
    <source>
        <strain evidence="2">VKM Ac-1401</strain>
    </source>
</reference>
<dbReference type="AlphaFoldDB" id="A0A9W6HDB8"/>
<evidence type="ECO:0000313" key="2">
    <source>
        <dbReference type="EMBL" id="GLJ77964.1"/>
    </source>
</evidence>